<dbReference type="VEuPathDB" id="TrichDB:TRFO_13762"/>
<dbReference type="OrthoDB" id="10261884at2759"/>
<dbReference type="GeneID" id="94832139"/>
<dbReference type="Proteomes" id="UP000179807">
    <property type="component" value="Unassembled WGS sequence"/>
</dbReference>
<proteinExistence type="predicted"/>
<accession>A0A1J4KX12</accession>
<comment type="caution">
    <text evidence="1">The sequence shown here is derived from an EMBL/GenBank/DDBJ whole genome shotgun (WGS) entry which is preliminary data.</text>
</comment>
<dbReference type="PANTHER" id="PTHR12507">
    <property type="entry name" value="REDUCED GROWTH PHENOTYPE 1 RGP1, YEAST -RELATED"/>
    <property type="match status" value="1"/>
</dbReference>
<dbReference type="RefSeq" id="XP_068368911.1">
    <property type="nucleotide sequence ID" value="XM_068497435.1"/>
</dbReference>
<organism evidence="1 2">
    <name type="scientific">Tritrichomonas foetus</name>
    <dbReference type="NCBI Taxonomy" id="1144522"/>
    <lineage>
        <taxon>Eukaryota</taxon>
        <taxon>Metamonada</taxon>
        <taxon>Parabasalia</taxon>
        <taxon>Tritrichomonadida</taxon>
        <taxon>Tritrichomonadidae</taxon>
        <taxon>Tritrichomonas</taxon>
    </lineage>
</organism>
<dbReference type="EMBL" id="MLAK01000186">
    <property type="protein sequence ID" value="OHT15775.1"/>
    <property type="molecule type" value="Genomic_DNA"/>
</dbReference>
<keyword evidence="2" id="KW-1185">Reference proteome</keyword>
<sequence>MKISILPEHPFIFLGQKFTLQITISDCESEVRWISAQITGKTKTQNNQTNQLLHNIVKDALGGPQNAPYFGHVMSGSRLIANNFSGSKTFCLTILAENIPPSYYGEGVSISYELMIACQTSTQIDKSHIFPLHFIAPFRSVSKLENCQSTASFSIDSSEAQTSIIPFNLACPFSSNSLSIDSSDFVVKIEDVTIARVSTPTGSNVGKDLSGIIDLSDLNSHVNKAVIKLIRNEKFSDSSANNSKTVSQKVMNLNGIVMKRFNLPVPYTLTADFETDLVTVSYSLEFVFSSQKGSWKIAAPFKLAPPEYSITRPRNPIMQ</sequence>
<dbReference type="AlphaFoldDB" id="A0A1J4KX12"/>
<reference evidence="1" key="1">
    <citation type="submission" date="2016-10" db="EMBL/GenBank/DDBJ databases">
        <authorList>
            <person name="Benchimol M."/>
            <person name="Almeida L.G."/>
            <person name="Vasconcelos A.T."/>
            <person name="Perreira-Neves A."/>
            <person name="Rosa I.A."/>
            <person name="Tasca T."/>
            <person name="Bogo M.R."/>
            <person name="de Souza W."/>
        </authorList>
    </citation>
    <scope>NUCLEOTIDE SEQUENCE [LARGE SCALE GENOMIC DNA]</scope>
    <source>
        <strain evidence="1">K</strain>
    </source>
</reference>
<evidence type="ECO:0000313" key="1">
    <source>
        <dbReference type="EMBL" id="OHT15775.1"/>
    </source>
</evidence>
<dbReference type="InterPro" id="IPR014848">
    <property type="entry name" value="Rgp1"/>
</dbReference>
<name>A0A1J4KX12_9EUKA</name>
<gene>
    <name evidence="1" type="ORF">TRFO_13762</name>
</gene>
<protein>
    <recommendedName>
        <fullName evidence="3">Arrestin-like N-terminal domain-containing protein</fullName>
    </recommendedName>
</protein>
<evidence type="ECO:0000313" key="2">
    <source>
        <dbReference type="Proteomes" id="UP000179807"/>
    </source>
</evidence>
<evidence type="ECO:0008006" key="3">
    <source>
        <dbReference type="Google" id="ProtNLM"/>
    </source>
</evidence>